<keyword evidence="4 7" id="KW-0689">Ribosomal protein</keyword>
<dbReference type="PROSITE" id="PS50889">
    <property type="entry name" value="S4"/>
    <property type="match status" value="1"/>
</dbReference>
<dbReference type="InterPro" id="IPR022801">
    <property type="entry name" value="Ribosomal_uS4"/>
</dbReference>
<dbReference type="InterPro" id="IPR001912">
    <property type="entry name" value="Ribosomal_uS4_N"/>
</dbReference>
<dbReference type="PANTHER" id="PTHR11831:SF4">
    <property type="entry name" value="SMALL RIBOSOMAL SUBUNIT PROTEIN US4M"/>
    <property type="match status" value="1"/>
</dbReference>
<dbReference type="NCBIfam" id="NF003717">
    <property type="entry name" value="PRK05327.1"/>
    <property type="match status" value="1"/>
</dbReference>
<keyword evidence="3 7" id="KW-0694">RNA-binding</keyword>
<comment type="similarity">
    <text evidence="1 7 8">Belongs to the universal ribosomal protein uS4 family.</text>
</comment>
<dbReference type="CDD" id="cd00165">
    <property type="entry name" value="S4"/>
    <property type="match status" value="1"/>
</dbReference>
<evidence type="ECO:0000313" key="12">
    <source>
        <dbReference type="EMBL" id="MBO8413886.1"/>
    </source>
</evidence>
<evidence type="ECO:0000313" key="13">
    <source>
        <dbReference type="Proteomes" id="UP000823629"/>
    </source>
</evidence>
<dbReference type="GO" id="GO:0019843">
    <property type="term" value="F:rRNA binding"/>
    <property type="evidence" value="ECO:0007669"/>
    <property type="project" value="UniProtKB-UniRule"/>
</dbReference>
<organism evidence="12 13">
    <name type="scientific">Candidatus Scatoplasma merdavium</name>
    <dbReference type="NCBI Taxonomy" id="2840932"/>
    <lineage>
        <taxon>Bacteria</taxon>
        <taxon>Bacillati</taxon>
        <taxon>Bacillota</taxon>
        <taxon>Bacilli</taxon>
        <taxon>Bacillales</taxon>
        <taxon>Candidatus Scatoplasma</taxon>
    </lineage>
</organism>
<dbReference type="PROSITE" id="PS00632">
    <property type="entry name" value="RIBOSOMAL_S4"/>
    <property type="match status" value="1"/>
</dbReference>
<dbReference type="SUPFAM" id="SSF55174">
    <property type="entry name" value="Alpha-L RNA-binding motif"/>
    <property type="match status" value="1"/>
</dbReference>
<evidence type="ECO:0000256" key="1">
    <source>
        <dbReference type="ARBA" id="ARBA00007465"/>
    </source>
</evidence>
<dbReference type="NCBIfam" id="TIGR01017">
    <property type="entry name" value="rpsD_bact"/>
    <property type="match status" value="1"/>
</dbReference>
<comment type="function">
    <text evidence="7">With S5 and S12 plays an important role in translational accuracy.</text>
</comment>
<keyword evidence="2 7" id="KW-0699">rRNA-binding</keyword>
<dbReference type="Proteomes" id="UP000823629">
    <property type="component" value="Unassembled WGS sequence"/>
</dbReference>
<evidence type="ECO:0000256" key="7">
    <source>
        <dbReference type="HAMAP-Rule" id="MF_01306"/>
    </source>
</evidence>
<dbReference type="HAMAP" id="MF_01306_B">
    <property type="entry name" value="Ribosomal_uS4_B"/>
    <property type="match status" value="1"/>
</dbReference>
<dbReference type="InterPro" id="IPR005709">
    <property type="entry name" value="Ribosomal_uS4_bac-type"/>
</dbReference>
<reference evidence="12" key="1">
    <citation type="submission" date="2020-10" db="EMBL/GenBank/DDBJ databases">
        <authorList>
            <person name="Gilroy R."/>
        </authorList>
    </citation>
    <scope>NUCLEOTIDE SEQUENCE</scope>
    <source>
        <strain evidence="12">1748</strain>
    </source>
</reference>
<sequence length="202" mass="23398">MSRYVGPTWKLSRRLGYSILENGKELAKRNYAPGQHGKDRRSKQSEYGKQLTEKQKLRLTYGVSERQFRRLFLLAKAEKEVTGIAFMRILESRLDNLVYRLGFARTRRQARQLVTHGHVLVDGKKVDIPSYLVKVGSHISLSEKASKFAIVEDAIKAQVSMVPYVSCEKEKHEGIFVRTPERSELPRDINEAQIVEYYNRKL</sequence>
<dbReference type="FunFam" id="3.10.290.10:FF:000001">
    <property type="entry name" value="30S ribosomal protein S4"/>
    <property type="match status" value="1"/>
</dbReference>
<dbReference type="GO" id="GO:0015935">
    <property type="term" value="C:small ribosomal subunit"/>
    <property type="evidence" value="ECO:0007669"/>
    <property type="project" value="InterPro"/>
</dbReference>
<evidence type="ECO:0000259" key="11">
    <source>
        <dbReference type="SMART" id="SM01390"/>
    </source>
</evidence>
<dbReference type="Pfam" id="PF00163">
    <property type="entry name" value="Ribosomal_S4"/>
    <property type="match status" value="1"/>
</dbReference>
<comment type="function">
    <text evidence="7">One of the primary rRNA binding proteins, it binds directly to 16S rRNA where it nucleates assembly of the body of the 30S subunit.</text>
</comment>
<dbReference type="Gene3D" id="1.10.1050.10">
    <property type="entry name" value="Ribosomal Protein S4 Delta 41, Chain A, domain 1"/>
    <property type="match status" value="1"/>
</dbReference>
<evidence type="ECO:0000256" key="2">
    <source>
        <dbReference type="ARBA" id="ARBA00022730"/>
    </source>
</evidence>
<evidence type="ECO:0000256" key="5">
    <source>
        <dbReference type="ARBA" id="ARBA00023274"/>
    </source>
</evidence>
<evidence type="ECO:0000256" key="8">
    <source>
        <dbReference type="RuleBase" id="RU003699"/>
    </source>
</evidence>
<protein>
    <recommendedName>
        <fullName evidence="6 7">Small ribosomal subunit protein uS4</fullName>
    </recommendedName>
</protein>
<evidence type="ECO:0000259" key="10">
    <source>
        <dbReference type="SMART" id="SM00363"/>
    </source>
</evidence>
<dbReference type="AlphaFoldDB" id="A0A9D9GR18"/>
<evidence type="ECO:0000256" key="9">
    <source>
        <dbReference type="SAM" id="MobiDB-lite"/>
    </source>
</evidence>
<dbReference type="Gene3D" id="3.10.290.10">
    <property type="entry name" value="RNA-binding S4 domain"/>
    <property type="match status" value="1"/>
</dbReference>
<dbReference type="InterPro" id="IPR018079">
    <property type="entry name" value="Ribosomal_uS4_CS"/>
</dbReference>
<comment type="caution">
    <text evidence="12">The sequence shown here is derived from an EMBL/GenBank/DDBJ whole genome shotgun (WGS) entry which is preliminary data.</text>
</comment>
<feature type="domain" description="Small ribosomal subunit protein uS4 N-terminal" evidence="11">
    <location>
        <begin position="3"/>
        <end position="91"/>
    </location>
</feature>
<dbReference type="GO" id="GO:0006412">
    <property type="term" value="P:translation"/>
    <property type="evidence" value="ECO:0007669"/>
    <property type="project" value="UniProtKB-UniRule"/>
</dbReference>
<dbReference type="PANTHER" id="PTHR11831">
    <property type="entry name" value="30S 40S RIBOSOMAL PROTEIN"/>
    <property type="match status" value="1"/>
</dbReference>
<reference evidence="12" key="2">
    <citation type="journal article" date="2021" name="PeerJ">
        <title>Extensive microbial diversity within the chicken gut microbiome revealed by metagenomics and culture.</title>
        <authorList>
            <person name="Gilroy R."/>
            <person name="Ravi A."/>
            <person name="Getino M."/>
            <person name="Pursley I."/>
            <person name="Horton D.L."/>
            <person name="Alikhan N.F."/>
            <person name="Baker D."/>
            <person name="Gharbi K."/>
            <person name="Hall N."/>
            <person name="Watson M."/>
            <person name="Adriaenssens E.M."/>
            <person name="Foster-Nyarko E."/>
            <person name="Jarju S."/>
            <person name="Secka A."/>
            <person name="Antonio M."/>
            <person name="Oren A."/>
            <person name="Chaudhuri R.R."/>
            <person name="La Ragione R."/>
            <person name="Hildebrand F."/>
            <person name="Pallen M.J."/>
        </authorList>
    </citation>
    <scope>NUCLEOTIDE SEQUENCE</scope>
    <source>
        <strain evidence="12">1748</strain>
    </source>
</reference>
<dbReference type="SMART" id="SM01390">
    <property type="entry name" value="Ribosomal_S4"/>
    <property type="match status" value="1"/>
</dbReference>
<dbReference type="SMART" id="SM00363">
    <property type="entry name" value="S4"/>
    <property type="match status" value="1"/>
</dbReference>
<dbReference type="GO" id="GO:0003735">
    <property type="term" value="F:structural constituent of ribosome"/>
    <property type="evidence" value="ECO:0007669"/>
    <property type="project" value="InterPro"/>
</dbReference>
<gene>
    <name evidence="7 12" type="primary">rpsD</name>
    <name evidence="12" type="ORF">IAC78_00170</name>
</gene>
<evidence type="ECO:0000256" key="4">
    <source>
        <dbReference type="ARBA" id="ARBA00022980"/>
    </source>
</evidence>
<accession>A0A9D9GR18</accession>
<feature type="domain" description="RNA-binding S4" evidence="10">
    <location>
        <begin position="92"/>
        <end position="155"/>
    </location>
</feature>
<evidence type="ECO:0000256" key="6">
    <source>
        <dbReference type="ARBA" id="ARBA00035254"/>
    </source>
</evidence>
<keyword evidence="5 7" id="KW-0687">Ribonucleoprotein</keyword>
<comment type="subunit">
    <text evidence="7">Part of the 30S ribosomal subunit. Contacts protein S5. The interaction surface between S4 and S5 is involved in control of translational fidelity.</text>
</comment>
<name>A0A9D9GR18_9BACL</name>
<dbReference type="EMBL" id="JADING010000004">
    <property type="protein sequence ID" value="MBO8413886.1"/>
    <property type="molecule type" value="Genomic_DNA"/>
</dbReference>
<dbReference type="InterPro" id="IPR036986">
    <property type="entry name" value="S4_RNA-bd_sf"/>
</dbReference>
<feature type="compositionally biased region" description="Basic and acidic residues" evidence="9">
    <location>
        <begin position="42"/>
        <end position="51"/>
    </location>
</feature>
<dbReference type="GO" id="GO:0042274">
    <property type="term" value="P:ribosomal small subunit biogenesis"/>
    <property type="evidence" value="ECO:0007669"/>
    <property type="project" value="TreeGrafter"/>
</dbReference>
<dbReference type="Pfam" id="PF01479">
    <property type="entry name" value="S4"/>
    <property type="match status" value="1"/>
</dbReference>
<evidence type="ECO:0000256" key="3">
    <source>
        <dbReference type="ARBA" id="ARBA00022884"/>
    </source>
</evidence>
<proteinExistence type="inferred from homology"/>
<feature type="region of interest" description="Disordered" evidence="9">
    <location>
        <begin position="28"/>
        <end position="51"/>
    </location>
</feature>
<dbReference type="InterPro" id="IPR002942">
    <property type="entry name" value="S4_RNA-bd"/>
</dbReference>